<name>A0A397FN24_APHAT</name>
<evidence type="ECO:0000256" key="1">
    <source>
        <dbReference type="ARBA" id="ARBA00022729"/>
    </source>
</evidence>
<protein>
    <recommendedName>
        <fullName evidence="2">CBM1 domain-containing protein</fullName>
    </recommendedName>
</protein>
<sequence length="63" mass="7002">CSAGNTCEIINDWYAQCKPSPTKEGVLATWARCGGIGYTGLTKCRDENKCLKYNDYYSQCVPL</sequence>
<reference evidence="3 4" key="1">
    <citation type="submission" date="2018-08" db="EMBL/GenBank/DDBJ databases">
        <title>Aphanomyces genome sequencing and annotation.</title>
        <authorList>
            <person name="Minardi D."/>
            <person name="Oidtmann B."/>
            <person name="Van Der Giezen M."/>
            <person name="Studholme D.J."/>
        </authorList>
    </citation>
    <scope>NUCLEOTIDE SEQUENCE [LARGE SCALE GENOMIC DNA]</scope>
    <source>
        <strain evidence="3 4">197901</strain>
    </source>
</reference>
<evidence type="ECO:0000313" key="4">
    <source>
        <dbReference type="Proteomes" id="UP000266196"/>
    </source>
</evidence>
<dbReference type="Pfam" id="PF00734">
    <property type="entry name" value="CBM_1"/>
    <property type="match status" value="1"/>
</dbReference>
<gene>
    <name evidence="3" type="ORF">DYB31_012891</name>
</gene>
<dbReference type="SMART" id="SM00236">
    <property type="entry name" value="fCBD"/>
    <property type="match status" value="2"/>
</dbReference>
<dbReference type="Proteomes" id="UP000266196">
    <property type="component" value="Unassembled WGS sequence"/>
</dbReference>
<organism evidence="3 4">
    <name type="scientific">Aphanomyces astaci</name>
    <name type="common">Crayfish plague agent</name>
    <dbReference type="NCBI Taxonomy" id="112090"/>
    <lineage>
        <taxon>Eukaryota</taxon>
        <taxon>Sar</taxon>
        <taxon>Stramenopiles</taxon>
        <taxon>Oomycota</taxon>
        <taxon>Saprolegniomycetes</taxon>
        <taxon>Saprolegniales</taxon>
        <taxon>Verrucalvaceae</taxon>
        <taxon>Aphanomyces</taxon>
    </lineage>
</organism>
<dbReference type="InterPro" id="IPR000254">
    <property type="entry name" value="CBD"/>
</dbReference>
<evidence type="ECO:0000259" key="2">
    <source>
        <dbReference type="PROSITE" id="PS51164"/>
    </source>
</evidence>
<evidence type="ECO:0000313" key="3">
    <source>
        <dbReference type="EMBL" id="RHZ34638.1"/>
    </source>
</evidence>
<dbReference type="EMBL" id="QUTE01005849">
    <property type="protein sequence ID" value="RHZ34638.1"/>
    <property type="molecule type" value="Genomic_DNA"/>
</dbReference>
<dbReference type="SUPFAM" id="SSF57180">
    <property type="entry name" value="Cellulose-binding domain"/>
    <property type="match status" value="1"/>
</dbReference>
<comment type="caution">
    <text evidence="3">The sequence shown here is derived from an EMBL/GenBank/DDBJ whole genome shotgun (WGS) entry which is preliminary data.</text>
</comment>
<dbReference type="GO" id="GO:0005975">
    <property type="term" value="P:carbohydrate metabolic process"/>
    <property type="evidence" value="ECO:0007669"/>
    <property type="project" value="InterPro"/>
</dbReference>
<dbReference type="AlphaFoldDB" id="A0A397FN24"/>
<feature type="non-terminal residue" evidence="3">
    <location>
        <position position="1"/>
    </location>
</feature>
<keyword evidence="1" id="KW-0732">Signal</keyword>
<dbReference type="PROSITE" id="PS00562">
    <property type="entry name" value="CBM1_1"/>
    <property type="match status" value="1"/>
</dbReference>
<feature type="domain" description="CBM1" evidence="2">
    <location>
        <begin position="25"/>
        <end position="61"/>
    </location>
</feature>
<proteinExistence type="predicted"/>
<dbReference type="GO" id="GO:0030248">
    <property type="term" value="F:cellulose binding"/>
    <property type="evidence" value="ECO:0007669"/>
    <property type="project" value="InterPro"/>
</dbReference>
<dbReference type="InterPro" id="IPR035971">
    <property type="entry name" value="CBD_sf"/>
</dbReference>
<dbReference type="VEuPathDB" id="FungiDB:H257_10301"/>
<dbReference type="GO" id="GO:0005576">
    <property type="term" value="C:extracellular region"/>
    <property type="evidence" value="ECO:0007669"/>
    <property type="project" value="InterPro"/>
</dbReference>
<dbReference type="PROSITE" id="PS51164">
    <property type="entry name" value="CBM1_2"/>
    <property type="match status" value="1"/>
</dbReference>
<accession>A0A397FN24</accession>